<feature type="coiled-coil region" evidence="1">
    <location>
        <begin position="164"/>
        <end position="191"/>
    </location>
</feature>
<name>I3EI64_NEMP3</name>
<dbReference type="AlphaFoldDB" id="I3EI64"/>
<dbReference type="VEuPathDB" id="MicrosporidiaDB:NEQG_00730"/>
<dbReference type="EMBL" id="GL870877">
    <property type="protein sequence ID" value="EIJ88911.1"/>
    <property type="molecule type" value="Genomic_DNA"/>
</dbReference>
<gene>
    <name evidence="2" type="ORF">NEQG_00730</name>
</gene>
<evidence type="ECO:0000313" key="3">
    <source>
        <dbReference type="Proteomes" id="UP000002872"/>
    </source>
</evidence>
<protein>
    <submittedName>
        <fullName evidence="2">Uncharacterized protein</fullName>
    </submittedName>
</protein>
<keyword evidence="1" id="KW-0175">Coiled coil</keyword>
<evidence type="ECO:0000313" key="2">
    <source>
        <dbReference type="EMBL" id="EIJ88911.1"/>
    </source>
</evidence>
<feature type="coiled-coil region" evidence="1">
    <location>
        <begin position="87"/>
        <end position="114"/>
    </location>
</feature>
<dbReference type="HOGENOM" id="CLU_1396689_0_0_1"/>
<dbReference type="InParanoid" id="I3EI64"/>
<proteinExistence type="predicted"/>
<keyword evidence="3" id="KW-1185">Reference proteome</keyword>
<dbReference type="OrthoDB" id="10327224at2759"/>
<sequence>MVRSIFRQCQHTEEDNALKPPQNKINLSQINAQIPITADNPEAADEIRILNTGNSNNSQKEFKDLGTLRIQAQKNITEVKEKDLLNVEQISILVNNAEKELQKIRNAARTIQSIFSTLSHWGKDQSIPICMCLPSKIHTQTKNLELTRKLEEVSVMLDIQTVQMSVKEKKIQTQENTIESLKEEIERLKIVKNEI</sequence>
<reference evidence="2" key="1">
    <citation type="submission" date="2011-01" db="EMBL/GenBank/DDBJ databases">
        <title>The Genome Sequence of Nematocida parisii strain ERTm3.</title>
        <authorList>
            <consortium name="The Broad Institute Genome Sequencing Platform"/>
            <consortium name="The Broad Institute Genome Sequencing Center for Infectious Disease"/>
            <person name="Cuomo C."/>
            <person name="Troemel E."/>
            <person name="Young S.K."/>
            <person name="Zeng Q."/>
            <person name="Gargeya S."/>
            <person name="Fitzgerald M."/>
            <person name="Haas B."/>
            <person name="Abouelleil A."/>
            <person name="Alvarado L."/>
            <person name="Arachchi H.M."/>
            <person name="Berlin A."/>
            <person name="Chapman S.B."/>
            <person name="Gearin G."/>
            <person name="Goldberg J."/>
            <person name="Griggs A."/>
            <person name="Gujja S."/>
            <person name="Hansen M."/>
            <person name="Heiman D."/>
            <person name="Howarth C."/>
            <person name="Larimer J."/>
            <person name="Lui A."/>
            <person name="MacDonald P.J.P."/>
            <person name="McCowen C."/>
            <person name="Montmayeur A."/>
            <person name="Murphy C."/>
            <person name="Neiman D."/>
            <person name="Pearson M."/>
            <person name="Priest M."/>
            <person name="Roberts A."/>
            <person name="Saif S."/>
            <person name="Shea T."/>
            <person name="Sisk P."/>
            <person name="Stolte C."/>
            <person name="Sykes S."/>
            <person name="Wortman J."/>
            <person name="Nusbaum C."/>
            <person name="Birren B."/>
        </authorList>
    </citation>
    <scope>NUCLEOTIDE SEQUENCE</scope>
    <source>
        <strain evidence="2">ERTm3</strain>
    </source>
</reference>
<dbReference type="Proteomes" id="UP000002872">
    <property type="component" value="Unassembled WGS sequence"/>
</dbReference>
<evidence type="ECO:0000256" key="1">
    <source>
        <dbReference type="SAM" id="Coils"/>
    </source>
</evidence>
<accession>I3EI64</accession>
<organism evidence="2 3">
    <name type="scientific">Nematocida parisii (strain ERTm3)</name>
    <name type="common">Nematode killer fungus</name>
    <dbReference type="NCBI Taxonomy" id="935791"/>
    <lineage>
        <taxon>Eukaryota</taxon>
        <taxon>Fungi</taxon>
        <taxon>Fungi incertae sedis</taxon>
        <taxon>Microsporidia</taxon>
        <taxon>Nematocida</taxon>
    </lineage>
</organism>